<keyword evidence="2 5" id="KW-0812">Transmembrane</keyword>
<feature type="transmembrane region" description="Helical" evidence="5">
    <location>
        <begin position="421"/>
        <end position="441"/>
    </location>
</feature>
<evidence type="ECO:0000256" key="3">
    <source>
        <dbReference type="ARBA" id="ARBA00022989"/>
    </source>
</evidence>
<dbReference type="InterPro" id="IPR007016">
    <property type="entry name" value="O-antigen_ligase-rel_domated"/>
</dbReference>
<accession>Q315W5</accession>
<dbReference type="GO" id="GO:0016020">
    <property type="term" value="C:membrane"/>
    <property type="evidence" value="ECO:0007669"/>
    <property type="project" value="UniProtKB-SubCell"/>
</dbReference>
<feature type="domain" description="O-antigen ligase-related" evidence="6">
    <location>
        <begin position="233"/>
        <end position="363"/>
    </location>
</feature>
<sequence>MQETGSFGEQYGRSGTQTVARAAAFSASALRRLKVWLGQEKIVAQSYALLRVVFFAGCLLSPLGKAFQVGAGVAGLVLLAAYYTGGYARSNLARLPFRWIFAVFFLYPFAATIFSQWPGHSFGYTKHILHESFPLFFMGLECIRSPRDMRTAGVCLLLAVFGQGADGMWQFVTGYDLINGTPVTVDGRLTGSMGTYRVGNYLAIAMVPALLTFWALPRSLSVRWRSLFVAAVSVPPFFVLVMSQTRSAMLGLAGALYCYAVLCLRVHRRLLMVPPVLLGILLLAGPDRIRLSTALRDGRWELWEAAWRIFREHMWFGTGASTFNPAFNSMGITLVINDNTIPHPHGIFVQFLSDGGIAGFLLLAGVLAGIGFIWCGIRVWKGVRAADVDEIRYWRMAGLLWAGFAAYLGTGVFGHNFYRTWWLAMGLMMFGCIMGAVVSAGRCTRGEAVPHE</sequence>
<keyword evidence="3 5" id="KW-1133">Transmembrane helix</keyword>
<dbReference type="eggNOG" id="COG3307">
    <property type="taxonomic scope" value="Bacteria"/>
</dbReference>
<feature type="transmembrane region" description="Helical" evidence="5">
    <location>
        <begin position="222"/>
        <end position="241"/>
    </location>
</feature>
<keyword evidence="4 5" id="KW-0472">Membrane</keyword>
<gene>
    <name evidence="7" type="ordered locus">Dde_0480</name>
</gene>
<dbReference type="STRING" id="207559.Dde_0480"/>
<feature type="transmembrane region" description="Helical" evidence="5">
    <location>
        <begin position="198"/>
        <end position="216"/>
    </location>
</feature>
<feature type="transmembrane region" description="Helical" evidence="5">
    <location>
        <begin position="67"/>
        <end position="85"/>
    </location>
</feature>
<dbReference type="KEGG" id="dde:Dde_0480"/>
<feature type="transmembrane region" description="Helical" evidence="5">
    <location>
        <begin position="97"/>
        <end position="117"/>
    </location>
</feature>
<proteinExistence type="predicted"/>
<name>Q315W5_OLEA2</name>
<dbReference type="InterPro" id="IPR051533">
    <property type="entry name" value="WaaL-like"/>
</dbReference>
<keyword evidence="8" id="KW-1185">Reference proteome</keyword>
<evidence type="ECO:0000256" key="5">
    <source>
        <dbReference type="SAM" id="Phobius"/>
    </source>
</evidence>
<evidence type="ECO:0000313" key="7">
    <source>
        <dbReference type="EMBL" id="ABB37281.1"/>
    </source>
</evidence>
<reference evidence="7 8" key="1">
    <citation type="journal article" date="2011" name="J. Bacteriol.">
        <title>Complete genome sequence and updated annotation of Desulfovibrio alaskensis G20.</title>
        <authorList>
            <person name="Hauser L.J."/>
            <person name="Land M.L."/>
            <person name="Brown S.D."/>
            <person name="Larimer F."/>
            <person name="Keller K.L."/>
            <person name="Rapp-Giles B.J."/>
            <person name="Price M.N."/>
            <person name="Lin M."/>
            <person name="Bruce D.C."/>
            <person name="Detter J.C."/>
            <person name="Tapia R."/>
            <person name="Han C.S."/>
            <person name="Goodwin L.A."/>
            <person name="Cheng J.F."/>
            <person name="Pitluck S."/>
            <person name="Copeland A."/>
            <person name="Lucas S."/>
            <person name="Nolan M."/>
            <person name="Lapidus A.L."/>
            <person name="Palumbo A.V."/>
            <person name="Wall J.D."/>
        </authorList>
    </citation>
    <scope>NUCLEOTIDE SEQUENCE [LARGE SCALE GENOMIC DNA]</scope>
    <source>
        <strain evidence="8">ATCC BAA 1058 / DSM 17464 / G20</strain>
    </source>
</reference>
<evidence type="ECO:0000313" key="8">
    <source>
        <dbReference type="Proteomes" id="UP000002710"/>
    </source>
</evidence>
<dbReference type="PANTHER" id="PTHR37422:SF13">
    <property type="entry name" value="LIPOPOLYSACCHARIDE BIOSYNTHESIS PROTEIN PA4999-RELATED"/>
    <property type="match status" value="1"/>
</dbReference>
<dbReference type="PANTHER" id="PTHR37422">
    <property type="entry name" value="TEICHURONIC ACID BIOSYNTHESIS PROTEIN TUAE"/>
    <property type="match status" value="1"/>
</dbReference>
<feature type="transmembrane region" description="Helical" evidence="5">
    <location>
        <begin position="398"/>
        <end position="415"/>
    </location>
</feature>
<evidence type="ECO:0000259" key="6">
    <source>
        <dbReference type="Pfam" id="PF04932"/>
    </source>
</evidence>
<feature type="transmembrane region" description="Helical" evidence="5">
    <location>
        <begin position="248"/>
        <end position="267"/>
    </location>
</feature>
<dbReference type="AlphaFoldDB" id="Q315W5"/>
<dbReference type="Pfam" id="PF04932">
    <property type="entry name" value="Wzy_C"/>
    <property type="match status" value="1"/>
</dbReference>
<protein>
    <submittedName>
        <fullName evidence="7">O-antigen polymerase</fullName>
    </submittedName>
</protein>
<evidence type="ECO:0000256" key="1">
    <source>
        <dbReference type="ARBA" id="ARBA00004141"/>
    </source>
</evidence>
<comment type="subcellular location">
    <subcellularLocation>
        <location evidence="1">Membrane</location>
        <topology evidence="1">Multi-pass membrane protein</topology>
    </subcellularLocation>
</comment>
<organism evidence="7 8">
    <name type="scientific">Oleidesulfovibrio alaskensis (strain ATCC BAA-1058 / DSM 17464 / G20)</name>
    <name type="common">Desulfovibrio alaskensis</name>
    <dbReference type="NCBI Taxonomy" id="207559"/>
    <lineage>
        <taxon>Bacteria</taxon>
        <taxon>Pseudomonadati</taxon>
        <taxon>Thermodesulfobacteriota</taxon>
        <taxon>Desulfovibrionia</taxon>
        <taxon>Desulfovibrionales</taxon>
        <taxon>Desulfovibrionaceae</taxon>
        <taxon>Oleidesulfovibrio</taxon>
    </lineage>
</organism>
<feature type="transmembrane region" description="Helical" evidence="5">
    <location>
        <begin position="357"/>
        <end position="377"/>
    </location>
</feature>
<dbReference type="RefSeq" id="WP_011366603.1">
    <property type="nucleotide sequence ID" value="NC_007519.1"/>
</dbReference>
<evidence type="ECO:0000256" key="2">
    <source>
        <dbReference type="ARBA" id="ARBA00022692"/>
    </source>
</evidence>
<dbReference type="Proteomes" id="UP000002710">
    <property type="component" value="Chromosome"/>
</dbReference>
<dbReference type="HOGENOM" id="CLU_616400_0_0_7"/>
<dbReference type="EMBL" id="CP000112">
    <property type="protein sequence ID" value="ABB37281.1"/>
    <property type="molecule type" value="Genomic_DNA"/>
</dbReference>
<evidence type="ECO:0000256" key="4">
    <source>
        <dbReference type="ARBA" id="ARBA00023136"/>
    </source>
</evidence>